<dbReference type="Proteomes" id="UP001054945">
    <property type="component" value="Unassembled WGS sequence"/>
</dbReference>
<sequence length="125" mass="13931">MRRVDTKTMEGVSTLVKTPIFLRCSQKLKQRPHIANKTSTKQIMPHTHTKRLSFRCPCVCRHVASAMRTSPVLVASRDDDSAMSSLFSQSTCFSSDSLKNFSQSPALVSTPASSFHAVCCCYRSR</sequence>
<reference evidence="1 2" key="1">
    <citation type="submission" date="2021-06" db="EMBL/GenBank/DDBJ databases">
        <title>Caerostris extrusa draft genome.</title>
        <authorList>
            <person name="Kono N."/>
            <person name="Arakawa K."/>
        </authorList>
    </citation>
    <scope>NUCLEOTIDE SEQUENCE [LARGE SCALE GENOMIC DNA]</scope>
</reference>
<name>A0AAV4U5I9_CAEEX</name>
<comment type="caution">
    <text evidence="1">The sequence shown here is derived from an EMBL/GenBank/DDBJ whole genome shotgun (WGS) entry which is preliminary data.</text>
</comment>
<proteinExistence type="predicted"/>
<keyword evidence="2" id="KW-1185">Reference proteome</keyword>
<dbReference type="AlphaFoldDB" id="A0AAV4U5I9"/>
<accession>A0AAV4U5I9</accession>
<evidence type="ECO:0000313" key="1">
    <source>
        <dbReference type="EMBL" id="GIY53059.1"/>
    </source>
</evidence>
<gene>
    <name evidence="1" type="ORF">CEXT_77861</name>
</gene>
<protein>
    <submittedName>
        <fullName evidence="1">Uncharacterized protein</fullName>
    </submittedName>
</protein>
<dbReference type="EMBL" id="BPLR01012318">
    <property type="protein sequence ID" value="GIY53059.1"/>
    <property type="molecule type" value="Genomic_DNA"/>
</dbReference>
<evidence type="ECO:0000313" key="2">
    <source>
        <dbReference type="Proteomes" id="UP001054945"/>
    </source>
</evidence>
<organism evidence="1 2">
    <name type="scientific">Caerostris extrusa</name>
    <name type="common">Bark spider</name>
    <name type="synonym">Caerostris bankana</name>
    <dbReference type="NCBI Taxonomy" id="172846"/>
    <lineage>
        <taxon>Eukaryota</taxon>
        <taxon>Metazoa</taxon>
        <taxon>Ecdysozoa</taxon>
        <taxon>Arthropoda</taxon>
        <taxon>Chelicerata</taxon>
        <taxon>Arachnida</taxon>
        <taxon>Araneae</taxon>
        <taxon>Araneomorphae</taxon>
        <taxon>Entelegynae</taxon>
        <taxon>Araneoidea</taxon>
        <taxon>Araneidae</taxon>
        <taxon>Caerostris</taxon>
    </lineage>
</organism>